<dbReference type="EMBL" id="QOKY01000202">
    <property type="protein sequence ID" value="RMZ52762.1"/>
    <property type="molecule type" value="Genomic_DNA"/>
</dbReference>
<dbReference type="GO" id="GO:0005739">
    <property type="term" value="C:mitochondrion"/>
    <property type="evidence" value="ECO:0007669"/>
    <property type="project" value="TreeGrafter"/>
</dbReference>
<dbReference type="Proteomes" id="UP000279271">
    <property type="component" value="Unassembled WGS sequence"/>
</dbReference>
<keyword evidence="5" id="KW-1185">Reference proteome</keyword>
<reference evidence="6" key="2">
    <citation type="journal article" date="2018" name="Algal Res.">
        <title>Characterization of plant carbon substrate utilization by Auxenochlorella protothecoides.</title>
        <authorList>
            <person name="Vogler B.W."/>
            <person name="Starkenburg S.R."/>
            <person name="Sudasinghe N."/>
            <person name="Schambach J.Y."/>
            <person name="Rollin J.A."/>
            <person name="Pattathil S."/>
            <person name="Barry A.N."/>
        </authorList>
    </citation>
    <scope>NUCLEOTIDE SEQUENCE [LARGE SCALE GENOMIC DNA]</scope>
    <source>
        <strain evidence="6">UTEX 25</strain>
    </source>
</reference>
<feature type="domain" description="Saccharopine dehydrogenase NADP binding" evidence="2">
    <location>
        <begin position="11"/>
        <end position="141"/>
    </location>
</feature>
<proteinExistence type="inferred from homology"/>
<reference evidence="4" key="3">
    <citation type="submission" date="2018-10" db="EMBL/GenBank/DDBJ databases">
        <authorList>
            <person name="Hovde B."/>
            <person name="Zhang X."/>
        </authorList>
    </citation>
    <scope>NUCLEOTIDE SEQUENCE [LARGE SCALE GENOMIC DNA]</scope>
    <source>
        <strain evidence="4">UTEX 25</strain>
    </source>
</reference>
<evidence type="ECO:0000313" key="5">
    <source>
        <dbReference type="Proteomes" id="UP000028924"/>
    </source>
</evidence>
<dbReference type="PANTHER" id="PTHR12286:SF5">
    <property type="entry name" value="SACCHAROPINE DEHYDROGENASE-LIKE OXIDOREDUCTASE"/>
    <property type="match status" value="1"/>
</dbReference>
<dbReference type="Gene3D" id="3.40.50.720">
    <property type="entry name" value="NAD(P)-binding Rossmann-like Domain"/>
    <property type="match status" value="1"/>
</dbReference>
<dbReference type="GO" id="GO:0005886">
    <property type="term" value="C:plasma membrane"/>
    <property type="evidence" value="ECO:0007669"/>
    <property type="project" value="TreeGrafter"/>
</dbReference>
<dbReference type="EMBL" id="KL662176">
    <property type="protein sequence ID" value="KFM28638.1"/>
    <property type="molecule type" value="Genomic_DNA"/>
</dbReference>
<protein>
    <submittedName>
        <fullName evidence="3">Putative trans-acting enoyl reductase</fullName>
    </submittedName>
</protein>
<dbReference type="eggNOG" id="KOG2733">
    <property type="taxonomic scope" value="Eukaryota"/>
</dbReference>
<evidence type="ECO:0000313" key="4">
    <source>
        <dbReference type="EMBL" id="RMZ52762.1"/>
    </source>
</evidence>
<name>A0A087SSD4_AUXPR</name>
<dbReference type="InterPro" id="IPR051276">
    <property type="entry name" value="Saccharopine_DH-like_oxidrdct"/>
</dbReference>
<evidence type="ECO:0000256" key="1">
    <source>
        <dbReference type="ARBA" id="ARBA00038048"/>
    </source>
</evidence>
<dbReference type="Proteomes" id="UP000028924">
    <property type="component" value="Unassembled WGS sequence"/>
</dbReference>
<dbReference type="GeneID" id="23611794"/>
<dbReference type="AlphaFoldDB" id="A0A087SSD4"/>
<evidence type="ECO:0000259" key="2">
    <source>
        <dbReference type="Pfam" id="PF03435"/>
    </source>
</evidence>
<comment type="similarity">
    <text evidence="1">Belongs to the saccharopine dehydrogenase family.</text>
</comment>
<dbReference type="OrthoDB" id="10268090at2759"/>
<dbReference type="InterPro" id="IPR036291">
    <property type="entry name" value="NAD(P)-bd_dom_sf"/>
</dbReference>
<reference evidence="4" key="4">
    <citation type="submission" date="2018-11" db="EMBL/GenBank/DDBJ databases">
        <title>Characterization of plant carbon substrate utilization by Auxenochlorella protothecoides.</title>
        <authorList>
            <person name="Vogler B.W."/>
            <person name="Starkenburg S.R."/>
            <person name="Sudasinghe N."/>
            <person name="Schambach J.Y."/>
            <person name="Rollin J.A."/>
            <person name="Pattathil S."/>
            <person name="Barry A.N."/>
        </authorList>
    </citation>
    <scope>NUCLEOTIDE SEQUENCE [LARGE SCALE GENOMIC DNA]</scope>
    <source>
        <strain evidence="4">UTEX 25</strain>
    </source>
</reference>
<dbReference type="GO" id="GO:0009247">
    <property type="term" value="P:glycolipid biosynthetic process"/>
    <property type="evidence" value="ECO:0007669"/>
    <property type="project" value="TreeGrafter"/>
</dbReference>
<dbReference type="KEGG" id="apro:F751_0403"/>
<gene>
    <name evidence="4" type="ORF">APUTEX25_000881</name>
    <name evidence="3" type="ORF">F751_0403</name>
</gene>
<dbReference type="InterPro" id="IPR005097">
    <property type="entry name" value="Sacchrp_dh_NADP-bd"/>
</dbReference>
<dbReference type="RefSeq" id="XP_011401677.1">
    <property type="nucleotide sequence ID" value="XM_011403375.1"/>
</dbReference>
<dbReference type="GO" id="GO:0005811">
    <property type="term" value="C:lipid droplet"/>
    <property type="evidence" value="ECO:0007669"/>
    <property type="project" value="TreeGrafter"/>
</dbReference>
<sequence length="413" mass="44831">MATTARPFHLVLWGATGFTGRLVAEHLAQSYQGKVKWAIAGRSRDRLESLRLSLSTQYGFDKEDVPILLGDLEDPQSLRAAFSQAKVVISTAGPYLRLGTPVVDAAVHAGTHYVDITGEIPWVTTLVEKYHESAREKGIRLIPCCAYDSVPSDLGALLVAKHAQEKLGKKLASITTVVAEGKGGVSGGTIASGMEIASQSVKTDDGRNVYALTPRSAWGRDAEFWGVKWNEDVHKYLTGFFMQVCNNRVVHRSNYFLSYGDDFRYEETVPAKSWLGAQAIRAGVLGFGLALSQAWLHGLLLRFLPNPGQGPTREAMLGGHFKHIVLAKTQEEDGTAPTTIRAEVGWNHGDPGYWGGSRLVLEAALCLALQSDALDADPQLQRGGLLTPASGLGATLIDRLRAADFFFDIKKEA</sequence>
<dbReference type="SUPFAM" id="SSF51735">
    <property type="entry name" value="NAD(P)-binding Rossmann-fold domains"/>
    <property type="match status" value="1"/>
</dbReference>
<dbReference type="Pfam" id="PF03435">
    <property type="entry name" value="Sacchrp_dh_NADP"/>
    <property type="match status" value="1"/>
</dbReference>
<accession>A0A087SSD4</accession>
<dbReference type="PANTHER" id="PTHR12286">
    <property type="entry name" value="SACCHAROPINE DEHYDROGENASE-LIKE OXIDOREDUCTASE"/>
    <property type="match status" value="1"/>
</dbReference>
<reference evidence="3 5" key="1">
    <citation type="journal article" date="2014" name="BMC Genomics">
        <title>Oil accumulation mechanisms of the oleaginous microalga Chlorella protothecoides revealed through its genome, transcriptomes, and proteomes.</title>
        <authorList>
            <person name="Gao C."/>
            <person name="Wang Y."/>
            <person name="Shen Y."/>
            <person name="Yan D."/>
            <person name="He X."/>
            <person name="Dai J."/>
            <person name="Wu Q."/>
        </authorList>
    </citation>
    <scope>NUCLEOTIDE SEQUENCE [LARGE SCALE GENOMIC DNA]</scope>
    <source>
        <strain evidence="3 5">0710</strain>
    </source>
</reference>
<evidence type="ECO:0000313" key="6">
    <source>
        <dbReference type="Proteomes" id="UP000279271"/>
    </source>
</evidence>
<evidence type="ECO:0000313" key="3">
    <source>
        <dbReference type="EMBL" id="KFM28638.1"/>
    </source>
</evidence>
<organism evidence="3 5">
    <name type="scientific">Auxenochlorella protothecoides</name>
    <name type="common">Green microalga</name>
    <name type="synonym">Chlorella protothecoides</name>
    <dbReference type="NCBI Taxonomy" id="3075"/>
    <lineage>
        <taxon>Eukaryota</taxon>
        <taxon>Viridiplantae</taxon>
        <taxon>Chlorophyta</taxon>
        <taxon>core chlorophytes</taxon>
        <taxon>Trebouxiophyceae</taxon>
        <taxon>Chlorellales</taxon>
        <taxon>Chlorellaceae</taxon>
        <taxon>Auxenochlorella</taxon>
    </lineage>
</organism>